<keyword evidence="3" id="KW-1185">Reference proteome</keyword>
<dbReference type="InterPro" id="IPR033458">
    <property type="entry name" value="DUF5134"/>
</dbReference>
<sequence>MQHAALSGFPGWLLGALCAAVGAYCLLRVRTGPRAERAEMTGDALMGLSMAVMAPPSLMAVLPSWSGTVFAAVFTAVGVAALVLWRPPHRRLHHAVAAFAMVYMAFAMPTGAQHAGTGHGDGMAVGVGVPALTGVLLAYFAGYVLYTGATLVTAGPADAPGPVPPLGTFLTRACRIAMAVAMLTMLAAL</sequence>
<reference evidence="3" key="1">
    <citation type="journal article" date="2019" name="Int. J. Syst. Evol. Microbiol.">
        <title>The Global Catalogue of Microorganisms (GCM) 10K type strain sequencing project: providing services to taxonomists for standard genome sequencing and annotation.</title>
        <authorList>
            <consortium name="The Broad Institute Genomics Platform"/>
            <consortium name="The Broad Institute Genome Sequencing Center for Infectious Disease"/>
            <person name="Wu L."/>
            <person name="Ma J."/>
        </authorList>
    </citation>
    <scope>NUCLEOTIDE SEQUENCE [LARGE SCALE GENOMIC DNA]</scope>
    <source>
        <strain evidence="3">KCTC 42586</strain>
    </source>
</reference>
<protein>
    <submittedName>
        <fullName evidence="2">DUF5134 domain-containing protein</fullName>
    </submittedName>
</protein>
<gene>
    <name evidence="2" type="ORF">ACFPQ9_28560</name>
</gene>
<accession>A0ABW0CSM7</accession>
<evidence type="ECO:0000313" key="2">
    <source>
        <dbReference type="EMBL" id="MFC5217791.1"/>
    </source>
</evidence>
<dbReference type="RefSeq" id="WP_380859345.1">
    <property type="nucleotide sequence ID" value="NZ_JBHSKM010000022.1"/>
</dbReference>
<proteinExistence type="predicted"/>
<evidence type="ECO:0000313" key="3">
    <source>
        <dbReference type="Proteomes" id="UP001596263"/>
    </source>
</evidence>
<keyword evidence="1" id="KW-0472">Membrane</keyword>
<keyword evidence="1" id="KW-0812">Transmembrane</keyword>
<organism evidence="2 3">
    <name type="scientific">Streptomyces coerulescens</name>
    <dbReference type="NCBI Taxonomy" id="29304"/>
    <lineage>
        <taxon>Bacteria</taxon>
        <taxon>Bacillati</taxon>
        <taxon>Actinomycetota</taxon>
        <taxon>Actinomycetes</taxon>
        <taxon>Kitasatosporales</taxon>
        <taxon>Streptomycetaceae</taxon>
        <taxon>Streptomyces</taxon>
    </lineage>
</organism>
<keyword evidence="1" id="KW-1133">Transmembrane helix</keyword>
<dbReference type="EMBL" id="JBHSKM010000022">
    <property type="protein sequence ID" value="MFC5217791.1"/>
    <property type="molecule type" value="Genomic_DNA"/>
</dbReference>
<feature type="transmembrane region" description="Helical" evidence="1">
    <location>
        <begin position="44"/>
        <end position="62"/>
    </location>
</feature>
<comment type="caution">
    <text evidence="2">The sequence shown here is derived from an EMBL/GenBank/DDBJ whole genome shotgun (WGS) entry which is preliminary data.</text>
</comment>
<feature type="transmembrane region" description="Helical" evidence="1">
    <location>
        <begin position="124"/>
        <end position="146"/>
    </location>
</feature>
<feature type="transmembrane region" description="Helical" evidence="1">
    <location>
        <begin position="69"/>
        <end position="86"/>
    </location>
</feature>
<evidence type="ECO:0000256" key="1">
    <source>
        <dbReference type="SAM" id="Phobius"/>
    </source>
</evidence>
<name>A0ABW0CSM7_STRCD</name>
<feature type="transmembrane region" description="Helical" evidence="1">
    <location>
        <begin position="92"/>
        <end position="112"/>
    </location>
</feature>
<dbReference type="Pfam" id="PF17197">
    <property type="entry name" value="DUF5134"/>
    <property type="match status" value="1"/>
</dbReference>
<dbReference type="Proteomes" id="UP001596263">
    <property type="component" value="Unassembled WGS sequence"/>
</dbReference>